<keyword evidence="2" id="KW-0178">Competence</keyword>
<reference evidence="4" key="1">
    <citation type="submission" date="2017-12" db="EMBL/GenBank/DDBJ databases">
        <title>FDA dAtabase for Regulatory Grade micrObial Sequences (FDA-ARGOS): Supporting development and validation of Infectious Disease Dx tests.</title>
        <authorList>
            <person name="Hoffmann M."/>
            <person name="Allard M."/>
            <person name="Evans P."/>
            <person name="Brown E."/>
            <person name="Tallon L."/>
            <person name="Sadzewicz L."/>
            <person name="Sengamalay N."/>
            <person name="Ott S."/>
            <person name="Godinez A."/>
            <person name="Nagaraj S."/>
            <person name="Vavikolanu K."/>
            <person name="Aluvathingal J."/>
            <person name="Nadendla S."/>
            <person name="Sichtig H."/>
        </authorList>
    </citation>
    <scope>NUCLEOTIDE SEQUENCE [LARGE SCALE GENOMIC DNA]</scope>
    <source>
        <strain evidence="4">FDAARGOS_249</strain>
    </source>
</reference>
<accession>A0A2J9PPA3</accession>
<dbReference type="Proteomes" id="UP000192813">
    <property type="component" value="Unassembled WGS sequence"/>
</dbReference>
<evidence type="ECO:0000313" key="4">
    <source>
        <dbReference type="Proteomes" id="UP000192813"/>
    </source>
</evidence>
<dbReference type="GO" id="GO:0030420">
    <property type="term" value="P:establishment of competence for transformation"/>
    <property type="evidence" value="ECO:0007669"/>
    <property type="project" value="UniProtKB-KW"/>
</dbReference>
<sequence>MKKHKRKSGFTLLEMILVLFALSLSLILAVPYANDAIVRYESKVMMRNVMQHFEYAHKMTIVRKGIHFVTFSGNTVEFRADLLRPSPGDTTFVFPKEAKFVHYKRFEFSTSGTVGPQTITLRTPTKDYAIVYQFSGGRYVIEEKEPIDS</sequence>
<dbReference type="NCBIfam" id="TIGR02532">
    <property type="entry name" value="IV_pilin_GFxxxE"/>
    <property type="match status" value="1"/>
</dbReference>
<dbReference type="PROSITE" id="PS00409">
    <property type="entry name" value="PROKAR_NTER_METHYL"/>
    <property type="match status" value="1"/>
</dbReference>
<dbReference type="InterPro" id="IPR045584">
    <property type="entry name" value="Pilin-like"/>
</dbReference>
<comment type="caution">
    <text evidence="3">The sequence shown here is derived from an EMBL/GenBank/DDBJ whole genome shotgun (WGS) entry which is preliminary data.</text>
</comment>
<dbReference type="GO" id="GO:0009986">
    <property type="term" value="C:cell surface"/>
    <property type="evidence" value="ECO:0007669"/>
    <property type="project" value="UniProtKB-SubCell"/>
</dbReference>
<evidence type="ECO:0000313" key="3">
    <source>
        <dbReference type="EMBL" id="PNL92152.1"/>
    </source>
</evidence>
<gene>
    <name evidence="3" type="ORF">A6J77_007870</name>
</gene>
<dbReference type="SUPFAM" id="SSF54523">
    <property type="entry name" value="Pili subunits"/>
    <property type="match status" value="1"/>
</dbReference>
<organism evidence="3 4">
    <name type="scientific">Aerococcus viridans</name>
    <dbReference type="NCBI Taxonomy" id="1377"/>
    <lineage>
        <taxon>Bacteria</taxon>
        <taxon>Bacillati</taxon>
        <taxon>Bacillota</taxon>
        <taxon>Bacilli</taxon>
        <taxon>Lactobacillales</taxon>
        <taxon>Aerococcaceae</taxon>
        <taxon>Aerococcus</taxon>
    </lineage>
</organism>
<dbReference type="InterPro" id="IPR012902">
    <property type="entry name" value="N_methyl_site"/>
</dbReference>
<name>A0A2J9PPA3_9LACT</name>
<protein>
    <submittedName>
        <fullName evidence="3">Prepilin-type N-terminal cleavage/methylation domain-containing protein</fullName>
    </submittedName>
</protein>
<dbReference type="Pfam" id="PF07963">
    <property type="entry name" value="N_methyl"/>
    <property type="match status" value="1"/>
</dbReference>
<dbReference type="RefSeq" id="WP_083069719.1">
    <property type="nucleotide sequence ID" value="NZ_JALXKY010000026.1"/>
</dbReference>
<evidence type="ECO:0000256" key="1">
    <source>
        <dbReference type="ARBA" id="ARBA00004241"/>
    </source>
</evidence>
<evidence type="ECO:0000256" key="2">
    <source>
        <dbReference type="ARBA" id="ARBA00023287"/>
    </source>
</evidence>
<dbReference type="EMBL" id="NBTM02000001">
    <property type="protein sequence ID" value="PNL92152.1"/>
    <property type="molecule type" value="Genomic_DNA"/>
</dbReference>
<comment type="subcellular location">
    <subcellularLocation>
        <location evidence="1">Cell surface</location>
    </subcellularLocation>
</comment>
<dbReference type="AlphaFoldDB" id="A0A2J9PPA3"/>
<proteinExistence type="predicted"/>